<evidence type="ECO:0000256" key="5">
    <source>
        <dbReference type="ARBA" id="ARBA00022989"/>
    </source>
</evidence>
<dbReference type="GO" id="GO:0006612">
    <property type="term" value="P:protein targeting to membrane"/>
    <property type="evidence" value="ECO:0007669"/>
    <property type="project" value="TreeGrafter"/>
</dbReference>
<feature type="transmembrane region" description="Helical" evidence="11">
    <location>
        <begin position="198"/>
        <end position="219"/>
    </location>
</feature>
<evidence type="ECO:0000256" key="2">
    <source>
        <dbReference type="ARBA" id="ARBA00008574"/>
    </source>
</evidence>
<evidence type="ECO:0000256" key="6">
    <source>
        <dbReference type="ARBA" id="ARBA00023136"/>
    </source>
</evidence>
<comment type="similarity">
    <text evidence="2 11">Belongs to the DHHC palmitoyltransferase family.</text>
</comment>
<feature type="domain" description="Palmitoyltransferase DHHC" evidence="13">
    <location>
        <begin position="105"/>
        <end position="231"/>
    </location>
</feature>
<keyword evidence="15" id="KW-1185">Reference proteome</keyword>
<evidence type="ECO:0000313" key="15">
    <source>
        <dbReference type="Proteomes" id="UP001140949"/>
    </source>
</evidence>
<evidence type="ECO:0000256" key="7">
    <source>
        <dbReference type="ARBA" id="ARBA00023139"/>
    </source>
</evidence>
<proteinExistence type="inferred from homology"/>
<comment type="domain">
    <text evidence="11">The DHHC domain is required for palmitoyltransferase activity.</text>
</comment>
<evidence type="ECO:0000313" key="14">
    <source>
        <dbReference type="EMBL" id="KAJ6848947.1"/>
    </source>
</evidence>
<keyword evidence="3 11" id="KW-0808">Transferase</keyword>
<evidence type="ECO:0000256" key="10">
    <source>
        <dbReference type="ARBA" id="ARBA00048048"/>
    </source>
</evidence>
<dbReference type="EC" id="2.3.1.225" evidence="11"/>
<evidence type="ECO:0000256" key="11">
    <source>
        <dbReference type="RuleBase" id="RU079119"/>
    </source>
</evidence>
<keyword evidence="9 11" id="KW-0012">Acyltransferase</keyword>
<dbReference type="PANTHER" id="PTHR22883:SF43">
    <property type="entry name" value="PALMITOYLTRANSFERASE APP"/>
    <property type="match status" value="1"/>
</dbReference>
<dbReference type="InterPro" id="IPR039859">
    <property type="entry name" value="PFA4/ZDH16/20/ERF2-like"/>
</dbReference>
<feature type="transmembrane region" description="Helical" evidence="11">
    <location>
        <begin position="6"/>
        <end position="23"/>
    </location>
</feature>
<accession>A0AAX6I7T7</accession>
<organism evidence="14 15">
    <name type="scientific">Iris pallida</name>
    <name type="common">Sweet iris</name>
    <dbReference type="NCBI Taxonomy" id="29817"/>
    <lineage>
        <taxon>Eukaryota</taxon>
        <taxon>Viridiplantae</taxon>
        <taxon>Streptophyta</taxon>
        <taxon>Embryophyta</taxon>
        <taxon>Tracheophyta</taxon>
        <taxon>Spermatophyta</taxon>
        <taxon>Magnoliopsida</taxon>
        <taxon>Liliopsida</taxon>
        <taxon>Asparagales</taxon>
        <taxon>Iridaceae</taxon>
        <taxon>Iridoideae</taxon>
        <taxon>Irideae</taxon>
        <taxon>Iris</taxon>
    </lineage>
</organism>
<gene>
    <name evidence="14" type="ORF">M6B38_272815</name>
</gene>
<dbReference type="GO" id="GO:0005783">
    <property type="term" value="C:endoplasmic reticulum"/>
    <property type="evidence" value="ECO:0007669"/>
    <property type="project" value="TreeGrafter"/>
</dbReference>
<evidence type="ECO:0000256" key="4">
    <source>
        <dbReference type="ARBA" id="ARBA00022692"/>
    </source>
</evidence>
<dbReference type="AlphaFoldDB" id="A0AAX6I7T7"/>
<sequence>MRSLFLTIFLIVAPVSMFCVFVARKLMDDYNRRGISIMIIAITFTLYDIILLLLTSGRDPGIIPRNRHPPESESYDAYSELAGEQTPQLRLPRMKDVVVNGITVKIKYCDTCMLYRPPRCSHCSICNNCVERFDHHCPWVGQCSGLRNYRFFYMFVFSTTLLCFYVFAFCWIHIMIIKDAEKTTLGKAIRKAPASIALILYTFVSVWFVGGLSVFHFYLISTNQTTYENFRYRYDRRDNPYNKGVVQNFMEVFFTRIPPSKNNFWARARRDQWLSSQSNSASYIGPNMSNSESNSASYISRNTGKSVGNFETDRKPVIWGAGAGDSSDLEAGSDYMPRRKDNSFASDALSGSASDLEAGLNSMPERIDRRLISNTLPYLARVMPSEILGERKSGHFPRSFSTGTGVGESHRHGGNFTRSFSTGIGVGKSNLREKDFGARKSSWHGRGSGSTTSGHR</sequence>
<reference evidence="14" key="2">
    <citation type="submission" date="2023-04" db="EMBL/GenBank/DDBJ databases">
        <authorList>
            <person name="Bruccoleri R.E."/>
            <person name="Oakeley E.J."/>
            <person name="Faust A.-M."/>
            <person name="Dessus-Babus S."/>
            <person name="Altorfer M."/>
            <person name="Burckhardt D."/>
            <person name="Oertli M."/>
            <person name="Naumann U."/>
            <person name="Petersen F."/>
            <person name="Wong J."/>
        </authorList>
    </citation>
    <scope>NUCLEOTIDE SEQUENCE</scope>
    <source>
        <strain evidence="14">GSM-AAB239-AS_SAM_17_03QT</strain>
        <tissue evidence="14">Leaf</tissue>
    </source>
</reference>
<keyword evidence="6 11" id="KW-0472">Membrane</keyword>
<evidence type="ECO:0000256" key="12">
    <source>
        <dbReference type="SAM" id="MobiDB-lite"/>
    </source>
</evidence>
<dbReference type="GO" id="GO:0019706">
    <property type="term" value="F:protein-cysteine S-palmitoyltransferase activity"/>
    <property type="evidence" value="ECO:0007669"/>
    <property type="project" value="UniProtKB-EC"/>
</dbReference>
<comment type="caution">
    <text evidence="14">The sequence shown here is derived from an EMBL/GenBank/DDBJ whole genome shotgun (WGS) entry which is preliminary data.</text>
</comment>
<comment type="catalytic activity">
    <reaction evidence="10 11">
        <text>L-cysteinyl-[protein] + hexadecanoyl-CoA = S-hexadecanoyl-L-cysteinyl-[protein] + CoA</text>
        <dbReference type="Rhea" id="RHEA:36683"/>
        <dbReference type="Rhea" id="RHEA-COMP:10131"/>
        <dbReference type="Rhea" id="RHEA-COMP:11032"/>
        <dbReference type="ChEBI" id="CHEBI:29950"/>
        <dbReference type="ChEBI" id="CHEBI:57287"/>
        <dbReference type="ChEBI" id="CHEBI:57379"/>
        <dbReference type="ChEBI" id="CHEBI:74151"/>
        <dbReference type="EC" id="2.3.1.225"/>
    </reaction>
</comment>
<dbReference type="Proteomes" id="UP001140949">
    <property type="component" value="Unassembled WGS sequence"/>
</dbReference>
<dbReference type="GO" id="GO:0005794">
    <property type="term" value="C:Golgi apparatus"/>
    <property type="evidence" value="ECO:0007669"/>
    <property type="project" value="TreeGrafter"/>
</dbReference>
<evidence type="ECO:0000256" key="1">
    <source>
        <dbReference type="ARBA" id="ARBA00004127"/>
    </source>
</evidence>
<dbReference type="Pfam" id="PF01529">
    <property type="entry name" value="DHHC"/>
    <property type="match status" value="1"/>
</dbReference>
<reference evidence="14" key="1">
    <citation type="journal article" date="2023" name="GigaByte">
        <title>Genome assembly of the bearded iris, Iris pallida Lam.</title>
        <authorList>
            <person name="Bruccoleri R.E."/>
            <person name="Oakeley E.J."/>
            <person name="Faust A.M.E."/>
            <person name="Altorfer M."/>
            <person name="Dessus-Babus S."/>
            <person name="Burckhardt D."/>
            <person name="Oertli M."/>
            <person name="Naumann U."/>
            <person name="Petersen F."/>
            <person name="Wong J."/>
        </authorList>
    </citation>
    <scope>NUCLEOTIDE SEQUENCE</scope>
    <source>
        <strain evidence="14">GSM-AAB239-AS_SAM_17_03QT</strain>
    </source>
</reference>
<name>A0AAX6I7T7_IRIPA</name>
<comment type="subcellular location">
    <subcellularLocation>
        <location evidence="1">Endomembrane system</location>
        <topology evidence="1">Multi-pass membrane protein</topology>
    </subcellularLocation>
</comment>
<feature type="region of interest" description="Disordered" evidence="12">
    <location>
        <begin position="393"/>
        <end position="456"/>
    </location>
</feature>
<dbReference type="PROSITE" id="PS50216">
    <property type="entry name" value="DHHC"/>
    <property type="match status" value="1"/>
</dbReference>
<evidence type="ECO:0000256" key="8">
    <source>
        <dbReference type="ARBA" id="ARBA00023288"/>
    </source>
</evidence>
<keyword evidence="4 11" id="KW-0812">Transmembrane</keyword>
<feature type="transmembrane region" description="Helical" evidence="11">
    <location>
        <begin position="151"/>
        <end position="177"/>
    </location>
</feature>
<protein>
    <recommendedName>
        <fullName evidence="11">S-acyltransferase</fullName>
        <ecNumber evidence="11">2.3.1.225</ecNumber>
    </recommendedName>
    <alternativeName>
        <fullName evidence="11">Palmitoyltransferase</fullName>
    </alternativeName>
</protein>
<evidence type="ECO:0000256" key="9">
    <source>
        <dbReference type="ARBA" id="ARBA00023315"/>
    </source>
</evidence>
<feature type="transmembrane region" description="Helical" evidence="11">
    <location>
        <begin position="35"/>
        <end position="54"/>
    </location>
</feature>
<dbReference type="EMBL" id="JANAVB010004357">
    <property type="protein sequence ID" value="KAJ6848947.1"/>
    <property type="molecule type" value="Genomic_DNA"/>
</dbReference>
<keyword evidence="8" id="KW-0449">Lipoprotein</keyword>
<evidence type="ECO:0000256" key="3">
    <source>
        <dbReference type="ARBA" id="ARBA00022679"/>
    </source>
</evidence>
<keyword evidence="5 11" id="KW-1133">Transmembrane helix</keyword>
<keyword evidence="7" id="KW-0564">Palmitate</keyword>
<dbReference type="PANTHER" id="PTHR22883">
    <property type="entry name" value="ZINC FINGER DHHC DOMAIN CONTAINING PROTEIN"/>
    <property type="match status" value="1"/>
</dbReference>
<evidence type="ECO:0000259" key="13">
    <source>
        <dbReference type="Pfam" id="PF01529"/>
    </source>
</evidence>
<dbReference type="InterPro" id="IPR001594">
    <property type="entry name" value="Palmitoyltrfase_DHHC"/>
</dbReference>